<proteinExistence type="predicted"/>
<evidence type="ECO:0000259" key="3">
    <source>
        <dbReference type="Pfam" id="PF12969"/>
    </source>
</evidence>
<sequence>MKFIWTVWLYALVSFSLFASENITFTPIPDWVSSQTFVEKVDRRDRVDGSIYLLVDRQYNFALATPSFYSHYATQVVNSKGVEEKSQISVSFDPLYETVNFHHLVVWRDGKRIDKSKEVDVKRFKQEADLEKLLYNGTETYYLVLKNVEVGDIIDYSFSVEGVNPVFDNIDTWIKVGWSVPVAKTYIRNLVPENKGFTVTRTGNTEHGTFTHNKANGVEEYVFEDFKRRYDYDEAKQPSWYSPYPHLNISNYQNWQSVVQWALPLFKVDSQGERLANELKQLNTIADKEEQIMAAIKLAQQKVRYLGIENGIGSHAPRHPEQVLSQGYGDCKDKTLLLVTLLRQLGIEANPALVSTTYRTALNEQLPGHSAFNHVIVNFTYQGEEYWIDPTSTEQGDSLDTIVQSDLGYALIINEKSSALSKIRVNTTNKITSSAEFNFKYRKDGASSMKITTVYEGRQAERIRHYLTSNSLDTVMGDYEDYYSQFYPSVYVAEDFEYQDDSNNNMITMVEKYVLEAPWIDDEEDKIRVEVTADIVRDFLSLPKVQNRKTPYYLGRPIIVEQDIIVNLPKHIWVEEEKATFDNKIYSMKVSIQGDRGSSPKVLPHYKKVAIRYFYQRKADQVMPHDMQEYFKTTNQVMEHMTYYFTYQN</sequence>
<evidence type="ECO:0000313" key="5">
    <source>
        <dbReference type="Proteomes" id="UP001253463"/>
    </source>
</evidence>
<feature type="signal peptide" evidence="1">
    <location>
        <begin position="1"/>
        <end position="19"/>
    </location>
</feature>
<dbReference type="Gene3D" id="2.60.40.3140">
    <property type="match status" value="1"/>
</dbReference>
<comment type="caution">
    <text evidence="4">The sequence shown here is derived from an EMBL/GenBank/DDBJ whole genome shotgun (WGS) entry which is preliminary data.</text>
</comment>
<dbReference type="AlphaFoldDB" id="A0AAI9CVD9"/>
<dbReference type="InterPro" id="IPR002931">
    <property type="entry name" value="Transglutaminase-like"/>
</dbReference>
<dbReference type="InterPro" id="IPR024618">
    <property type="entry name" value="DUF3857"/>
</dbReference>
<feature type="domain" description="DUF3857" evidence="3">
    <location>
        <begin position="67"/>
        <end position="224"/>
    </location>
</feature>
<accession>A0AAI9CVD9</accession>
<evidence type="ECO:0000256" key="1">
    <source>
        <dbReference type="SAM" id="SignalP"/>
    </source>
</evidence>
<dbReference type="Gene3D" id="3.10.620.30">
    <property type="match status" value="1"/>
</dbReference>
<dbReference type="Pfam" id="PF01841">
    <property type="entry name" value="Transglut_core"/>
    <property type="match status" value="1"/>
</dbReference>
<organism evidence="4 5">
    <name type="scientific">Vibrio navarrensis</name>
    <dbReference type="NCBI Taxonomy" id="29495"/>
    <lineage>
        <taxon>Bacteria</taxon>
        <taxon>Pseudomonadati</taxon>
        <taxon>Pseudomonadota</taxon>
        <taxon>Gammaproteobacteria</taxon>
        <taxon>Vibrionales</taxon>
        <taxon>Vibrionaceae</taxon>
        <taxon>Vibrio</taxon>
    </lineage>
</organism>
<evidence type="ECO:0000313" key="4">
    <source>
        <dbReference type="EMBL" id="ELN6933119.1"/>
    </source>
</evidence>
<feature type="domain" description="Transglutaminase-like" evidence="2">
    <location>
        <begin position="285"/>
        <end position="387"/>
    </location>
</feature>
<dbReference type="Proteomes" id="UP001253463">
    <property type="component" value="Unassembled WGS sequence"/>
</dbReference>
<dbReference type="Pfam" id="PF12969">
    <property type="entry name" value="DUF3857"/>
    <property type="match status" value="1"/>
</dbReference>
<dbReference type="InterPro" id="IPR038765">
    <property type="entry name" value="Papain-like_cys_pep_sf"/>
</dbReference>
<evidence type="ECO:0000259" key="2">
    <source>
        <dbReference type="Pfam" id="PF01841"/>
    </source>
</evidence>
<dbReference type="EMBL" id="ABNSCA010000005">
    <property type="protein sequence ID" value="ELN6933119.1"/>
    <property type="molecule type" value="Genomic_DNA"/>
</dbReference>
<keyword evidence="1" id="KW-0732">Signal</keyword>
<dbReference type="SUPFAM" id="SSF54001">
    <property type="entry name" value="Cysteine proteinases"/>
    <property type="match status" value="1"/>
</dbReference>
<reference evidence="4" key="1">
    <citation type="submission" date="2023-10" db="EMBL/GenBank/DDBJ databases">
        <authorList>
            <consortium name="PulseNet: The National Subtyping Network for Foodborne Disease Surveillance"/>
        </authorList>
    </citation>
    <scope>NUCLEOTIDE SEQUENCE</scope>
    <source>
        <strain evidence="4">PNUSAV004886</strain>
    </source>
</reference>
<protein>
    <submittedName>
        <fullName evidence="4">DUF3857 domain-containing protein</fullName>
    </submittedName>
</protein>
<dbReference type="RefSeq" id="WP_172564613.1">
    <property type="nucleotide sequence ID" value="NZ_CP051101.1"/>
</dbReference>
<name>A0AAI9CVD9_9VIBR</name>
<gene>
    <name evidence="4" type="ORF">RZY48_002538</name>
</gene>
<feature type="chain" id="PRO_5042613662" evidence="1">
    <location>
        <begin position="20"/>
        <end position="649"/>
    </location>
</feature>